<evidence type="ECO:0000313" key="2">
    <source>
        <dbReference type="Proteomes" id="UP001214638"/>
    </source>
</evidence>
<dbReference type="AlphaFoldDB" id="A0AAD9PKZ5"/>
<comment type="caution">
    <text evidence="1">The sequence shown here is derived from an EMBL/GenBank/DDBJ whole genome shotgun (WGS) entry which is preliminary data.</text>
</comment>
<dbReference type="GeneID" id="94336324"/>
<proteinExistence type="predicted"/>
<name>A0AAD9PKZ5_9APIC</name>
<dbReference type="RefSeq" id="XP_067803619.1">
    <property type="nucleotide sequence ID" value="XM_067947055.1"/>
</dbReference>
<dbReference type="EMBL" id="JALLKP010000002">
    <property type="protein sequence ID" value="KAK2196777.1"/>
    <property type="molecule type" value="Genomic_DNA"/>
</dbReference>
<gene>
    <name evidence="1" type="ORF">BdWA1_002026</name>
</gene>
<accession>A0AAD9PKZ5</accession>
<sequence>MGVAGLAAFISKRFPQVKIPTPNLDYYVGRRIYVDTSIILQRSLYASLRSVLASRRAAYVESRATANFYIDVRGLKNEILTLAIKPLLTLNKAFRAIKTSGGISVTYVLGSSLTLKEQFINNKLCRNPDQSNVLDLSNPNLLQHLLDYFQGKETIKLVPILNEKDILAIANRLSEHFAEIEIRNPEIAKVLWINKNDKINRDALNSVLMNRIVSSQMIPMQLYMGTLGDYILKICRAPNVIRSYFKELECHLINHKQLLDALGILLWIF</sequence>
<keyword evidence="2" id="KW-1185">Reference proteome</keyword>
<organism evidence="1 2">
    <name type="scientific">Babesia duncani</name>
    <dbReference type="NCBI Taxonomy" id="323732"/>
    <lineage>
        <taxon>Eukaryota</taxon>
        <taxon>Sar</taxon>
        <taxon>Alveolata</taxon>
        <taxon>Apicomplexa</taxon>
        <taxon>Aconoidasida</taxon>
        <taxon>Piroplasmida</taxon>
        <taxon>Babesiidae</taxon>
        <taxon>Babesia</taxon>
    </lineage>
</organism>
<reference evidence="1" key="1">
    <citation type="journal article" date="2023" name="Nat. Microbiol.">
        <title>Babesia duncani multi-omics identifies virulence factors and drug targets.</title>
        <authorList>
            <person name="Singh P."/>
            <person name="Lonardi S."/>
            <person name="Liang Q."/>
            <person name="Vydyam P."/>
            <person name="Khabirova E."/>
            <person name="Fang T."/>
            <person name="Gihaz S."/>
            <person name="Thekkiniath J."/>
            <person name="Munshi M."/>
            <person name="Abel S."/>
            <person name="Ciampossin L."/>
            <person name="Batugedara G."/>
            <person name="Gupta M."/>
            <person name="Lu X.M."/>
            <person name="Lenz T."/>
            <person name="Chakravarty S."/>
            <person name="Cornillot E."/>
            <person name="Hu Y."/>
            <person name="Ma W."/>
            <person name="Gonzalez L.M."/>
            <person name="Sanchez S."/>
            <person name="Estrada K."/>
            <person name="Sanchez-Flores A."/>
            <person name="Montero E."/>
            <person name="Harb O.S."/>
            <person name="Le Roch K.G."/>
            <person name="Mamoun C.B."/>
        </authorList>
    </citation>
    <scope>NUCLEOTIDE SEQUENCE</scope>
    <source>
        <strain evidence="1">WA1</strain>
    </source>
</reference>
<protein>
    <submittedName>
        <fullName evidence="1">Uncharacterized protein</fullName>
    </submittedName>
</protein>
<dbReference type="KEGG" id="bdw:94336324"/>
<dbReference type="Proteomes" id="UP001214638">
    <property type="component" value="Unassembled WGS sequence"/>
</dbReference>
<evidence type="ECO:0000313" key="1">
    <source>
        <dbReference type="EMBL" id="KAK2196777.1"/>
    </source>
</evidence>